<dbReference type="SUPFAM" id="SSF53732">
    <property type="entry name" value="Aconitase iron-sulfur domain"/>
    <property type="match status" value="1"/>
</dbReference>
<evidence type="ECO:0000256" key="7">
    <source>
        <dbReference type="RuleBase" id="RU361275"/>
    </source>
</evidence>
<dbReference type="EC" id="4.2.1.3" evidence="7"/>
<comment type="cofactor">
    <cofactor evidence="1">
        <name>[4Fe-4S] cluster</name>
        <dbReference type="ChEBI" id="CHEBI:49883"/>
    </cofactor>
</comment>
<evidence type="ECO:0000256" key="5">
    <source>
        <dbReference type="ARBA" id="ARBA00023014"/>
    </source>
</evidence>
<dbReference type="EMBL" id="PPTP01000001">
    <property type="protein sequence ID" value="RDB57584.1"/>
    <property type="molecule type" value="Genomic_DNA"/>
</dbReference>
<dbReference type="Gene3D" id="6.10.190.10">
    <property type="match status" value="1"/>
</dbReference>
<feature type="domain" description="Aconitase/3-isopropylmalate dehydratase large subunit alpha/beta/alpha" evidence="8">
    <location>
        <begin position="69"/>
        <end position="558"/>
    </location>
</feature>
<organism evidence="10 11">
    <name type="scientific">Senegalimassilia anaerobia</name>
    <dbReference type="NCBI Taxonomy" id="1473216"/>
    <lineage>
        <taxon>Bacteria</taxon>
        <taxon>Bacillati</taxon>
        <taxon>Actinomycetota</taxon>
        <taxon>Coriobacteriia</taxon>
        <taxon>Coriobacteriales</taxon>
        <taxon>Coriobacteriaceae</taxon>
        <taxon>Senegalimassilia</taxon>
    </lineage>
</organism>
<dbReference type="SUPFAM" id="SSF52016">
    <property type="entry name" value="LeuD/IlvD-like"/>
    <property type="match status" value="1"/>
</dbReference>
<dbReference type="Gene3D" id="3.20.19.10">
    <property type="entry name" value="Aconitase, domain 4"/>
    <property type="match status" value="1"/>
</dbReference>
<dbReference type="InterPro" id="IPR015931">
    <property type="entry name" value="Acnase/IPM_dHydase_lsu_aba_1/3"/>
</dbReference>
<dbReference type="PRINTS" id="PR00415">
    <property type="entry name" value="ACONITASE"/>
</dbReference>
<dbReference type="RefSeq" id="WP_114620069.1">
    <property type="nucleotide sequence ID" value="NZ_PPTP01000001.1"/>
</dbReference>
<evidence type="ECO:0000256" key="1">
    <source>
        <dbReference type="ARBA" id="ARBA00001966"/>
    </source>
</evidence>
<name>A0A369LEI2_9ACTN</name>
<dbReference type="InterPro" id="IPR006249">
    <property type="entry name" value="Aconitase/IRP2"/>
</dbReference>
<dbReference type="InterPro" id="IPR001030">
    <property type="entry name" value="Acoase/IPM_deHydtase_lsu_aba"/>
</dbReference>
<keyword evidence="4 7" id="KW-0408">Iron</keyword>
<dbReference type="PANTHER" id="PTHR11670">
    <property type="entry name" value="ACONITASE/IRON-RESPONSIVE ELEMENT FAMILY MEMBER"/>
    <property type="match status" value="1"/>
</dbReference>
<evidence type="ECO:0000256" key="2">
    <source>
        <dbReference type="ARBA" id="ARBA00007185"/>
    </source>
</evidence>
<keyword evidence="3" id="KW-0479">Metal-binding</keyword>
<evidence type="ECO:0000256" key="4">
    <source>
        <dbReference type="ARBA" id="ARBA00023004"/>
    </source>
</evidence>
<dbReference type="NCBIfam" id="NF006757">
    <property type="entry name" value="PRK09277.1"/>
    <property type="match status" value="1"/>
</dbReference>
<keyword evidence="7" id="KW-0004">4Fe-4S</keyword>
<dbReference type="GO" id="GO:0046872">
    <property type="term" value="F:metal ion binding"/>
    <property type="evidence" value="ECO:0007669"/>
    <property type="project" value="UniProtKB-KW"/>
</dbReference>
<evidence type="ECO:0000313" key="11">
    <source>
        <dbReference type="Proteomes" id="UP000253792"/>
    </source>
</evidence>
<feature type="domain" description="Aconitase A/isopropylmalate dehydratase small subunit swivel" evidence="9">
    <location>
        <begin position="687"/>
        <end position="815"/>
    </location>
</feature>
<keyword evidence="11" id="KW-1185">Reference proteome</keyword>
<dbReference type="OrthoDB" id="9764318at2"/>
<reference evidence="10 11" key="1">
    <citation type="journal article" date="2018" name="Elife">
        <title>Discovery and characterization of a prevalent human gut bacterial enzyme sufficient for the inactivation of a family of plant toxins.</title>
        <authorList>
            <person name="Koppel N."/>
            <person name="Bisanz J.E."/>
            <person name="Pandelia M.E."/>
            <person name="Turnbaugh P.J."/>
            <person name="Balskus E.P."/>
        </authorList>
    </citation>
    <scope>NUCLEOTIDE SEQUENCE [LARGE SCALE GENOMIC DNA]</scope>
    <source>
        <strain evidence="11">anaerobia AP69FAA</strain>
    </source>
</reference>
<comment type="function">
    <text evidence="7">Catalyzes the isomerization of citrate to isocitrate via cis-aconitate.</text>
</comment>
<evidence type="ECO:0000313" key="10">
    <source>
        <dbReference type="EMBL" id="RDB57584.1"/>
    </source>
</evidence>
<comment type="similarity">
    <text evidence="2 7">Belongs to the aconitase/IPM isomerase family.</text>
</comment>
<dbReference type="InterPro" id="IPR036008">
    <property type="entry name" value="Aconitase_4Fe-4S_dom"/>
</dbReference>
<comment type="caution">
    <text evidence="10">The sequence shown here is derived from an EMBL/GenBank/DDBJ whole genome shotgun (WGS) entry which is preliminary data.</text>
</comment>
<dbReference type="GO" id="GO:0051539">
    <property type="term" value="F:4 iron, 4 sulfur cluster binding"/>
    <property type="evidence" value="ECO:0007669"/>
    <property type="project" value="UniProtKB-KW"/>
</dbReference>
<sequence>MKNEKFAATLSVGDAAYTYYPVEQVEGSEKLPYALKVLLENVLRNAESPEAAADLAKRVVEAGCAGEVGSEVEFSPARVLFQDFTGVPVFVDFAVMREACANLGGDPAKINPQIPCDLVIDHSVIADVAGCSCAMGKNMELEFQRNGERYNFLKWAQKSFQNVRIVPPGAGICHQLNIEQFAQVAMTSTAAGVETPEGENPTVYFDTLVGTDSHTPTANGIGVLGWGVGGIEAEAAALGQPITTLVPKVVGVRLTGELSEGVAAMDVALTFAKMLREKGVVGCFVECFGPGLDSLNATQRTCISNMTPEYGSTCTLFPVDDQMLAYLRLTGRSEQQVALVEQYAKAQGFWNDPQAPERVYADVVELDLSSVKRSIAGPSRPHDRIFLEQAQERFHEICADRGLDLGKKETVDVNGQACELGHGALAIAAVTSCTTATDPSMMLTAGLVAKKAAEAGLKPKPWVKCILAPGSHATELLLERAGLMDGLRDLGFYTCGFGCMSCIGNSGPILSALHDIADNLELASVLSGNRNFEGRISPDVSQNYLGAPATVIAYSLAGTMDVDLPNAVLGERADGTPVKLADIWPTDAEVADLLERFATKELFEEGSRGLYDGDAAWQQLGSEPSDTFAWDEASTYVRRAPYFDGMGAQPAPAELIKDARALAFLGDFITTDHISPAGSIALDSPAAKYLEERGVVPADFNTYGARRGNHEVMMRGTFANVKLSNKLAEGKKGGWTRDFIKDEIVPLFDAAMGYEQAGVPLVVVAGKMYGSGSSRDWAAKGPMLLGIRAAFAESFERIHRSNLIGMGVMPLQFEEGESAESLGLDGSEQYTVGAVDFSKGLPEPRVVDVTAKKADGTEVAFKATVRVDTPTEGKYFEHGGILQYVLRQLAK</sequence>
<dbReference type="InterPro" id="IPR015928">
    <property type="entry name" value="Aconitase/3IPM_dehydase_swvl"/>
</dbReference>
<evidence type="ECO:0000256" key="6">
    <source>
        <dbReference type="ARBA" id="ARBA00023239"/>
    </source>
</evidence>
<accession>A0A369LEI2</accession>
<dbReference type="InterPro" id="IPR000573">
    <property type="entry name" value="AconitaseA/IPMdHydase_ssu_swvl"/>
</dbReference>
<proteinExistence type="inferred from homology"/>
<dbReference type="NCBIfam" id="NF009520">
    <property type="entry name" value="PRK12881.1"/>
    <property type="match status" value="1"/>
</dbReference>
<dbReference type="Proteomes" id="UP000253792">
    <property type="component" value="Unassembled WGS sequence"/>
</dbReference>
<comment type="catalytic activity">
    <reaction evidence="7">
        <text>citrate = D-threo-isocitrate</text>
        <dbReference type="Rhea" id="RHEA:10336"/>
        <dbReference type="ChEBI" id="CHEBI:15562"/>
        <dbReference type="ChEBI" id="CHEBI:16947"/>
        <dbReference type="EC" id="4.2.1.3"/>
    </reaction>
</comment>
<evidence type="ECO:0000256" key="3">
    <source>
        <dbReference type="ARBA" id="ARBA00022723"/>
    </source>
</evidence>
<dbReference type="STRING" id="1034345.GCA_000236865_01250"/>
<dbReference type="GO" id="GO:0003994">
    <property type="term" value="F:aconitate hydratase activity"/>
    <property type="evidence" value="ECO:0007669"/>
    <property type="project" value="UniProtKB-EC"/>
</dbReference>
<dbReference type="Pfam" id="PF00330">
    <property type="entry name" value="Aconitase"/>
    <property type="match status" value="1"/>
</dbReference>
<dbReference type="Pfam" id="PF00694">
    <property type="entry name" value="Aconitase_C"/>
    <property type="match status" value="1"/>
</dbReference>
<protein>
    <recommendedName>
        <fullName evidence="7">Aconitate hydratase</fullName>
        <shortName evidence="7">Aconitase</shortName>
        <ecNumber evidence="7">4.2.1.3</ecNumber>
    </recommendedName>
</protein>
<dbReference type="NCBIfam" id="TIGR01341">
    <property type="entry name" value="aconitase_1"/>
    <property type="match status" value="1"/>
</dbReference>
<dbReference type="CDD" id="cd01580">
    <property type="entry name" value="AcnA_IRP_Swivel"/>
    <property type="match status" value="1"/>
</dbReference>
<keyword evidence="5 7" id="KW-0411">Iron-sulfur</keyword>
<dbReference type="FunFam" id="3.20.19.10:FF:000001">
    <property type="entry name" value="Aconitate hydratase"/>
    <property type="match status" value="1"/>
</dbReference>
<keyword evidence="6 7" id="KW-0456">Lyase</keyword>
<evidence type="ECO:0000259" key="8">
    <source>
        <dbReference type="Pfam" id="PF00330"/>
    </source>
</evidence>
<evidence type="ECO:0000259" key="9">
    <source>
        <dbReference type="Pfam" id="PF00694"/>
    </source>
</evidence>
<dbReference type="AlphaFoldDB" id="A0A369LEI2"/>
<dbReference type="Gene3D" id="3.30.499.10">
    <property type="entry name" value="Aconitase, domain 3"/>
    <property type="match status" value="2"/>
</dbReference>
<dbReference type="InterPro" id="IPR044137">
    <property type="entry name" value="AcnA_IRP_Swivel"/>
</dbReference>
<gene>
    <name evidence="10" type="primary">acnA</name>
    <name evidence="10" type="ORF">C1880_01865</name>
</gene>